<dbReference type="Pfam" id="PF01497">
    <property type="entry name" value="Peripla_BP_2"/>
    <property type="match status" value="1"/>
</dbReference>
<dbReference type="GO" id="GO:0030288">
    <property type="term" value="C:outer membrane-bounded periplasmic space"/>
    <property type="evidence" value="ECO:0007669"/>
    <property type="project" value="TreeGrafter"/>
</dbReference>
<evidence type="ECO:0000259" key="6">
    <source>
        <dbReference type="PROSITE" id="PS50983"/>
    </source>
</evidence>
<comment type="similarity">
    <text evidence="2">Belongs to the bacterial solute-binding protein 8 family.</text>
</comment>
<accession>A0A967B1K1</accession>
<comment type="subcellular location">
    <subcellularLocation>
        <location evidence="1">Cell envelope</location>
    </subcellularLocation>
</comment>
<gene>
    <name evidence="7" type="ORF">G9U51_12515</name>
</gene>
<dbReference type="CDD" id="cd01146">
    <property type="entry name" value="FhuD"/>
    <property type="match status" value="1"/>
</dbReference>
<dbReference type="Proteomes" id="UP000744769">
    <property type="component" value="Unassembled WGS sequence"/>
</dbReference>
<feature type="chain" id="PRO_5037018101" evidence="5">
    <location>
        <begin position="26"/>
        <end position="324"/>
    </location>
</feature>
<evidence type="ECO:0000256" key="5">
    <source>
        <dbReference type="SAM" id="SignalP"/>
    </source>
</evidence>
<dbReference type="PANTHER" id="PTHR30532:SF1">
    <property type="entry name" value="IRON(3+)-HYDROXAMATE-BINDING PROTEIN FHUD"/>
    <property type="match status" value="1"/>
</dbReference>
<feature type="domain" description="Fe/B12 periplasmic-binding" evidence="6">
    <location>
        <begin position="55"/>
        <end position="324"/>
    </location>
</feature>
<name>A0A967B1K1_9MICO</name>
<dbReference type="Gene3D" id="3.40.50.1980">
    <property type="entry name" value="Nitrogenase molybdenum iron protein domain"/>
    <property type="match status" value="2"/>
</dbReference>
<dbReference type="AlphaFoldDB" id="A0A967B1K1"/>
<dbReference type="PROSITE" id="PS50983">
    <property type="entry name" value="FE_B12_PBP"/>
    <property type="match status" value="1"/>
</dbReference>
<dbReference type="EMBL" id="JAAOIV010000009">
    <property type="protein sequence ID" value="NHN56603.1"/>
    <property type="molecule type" value="Genomic_DNA"/>
</dbReference>
<evidence type="ECO:0000313" key="7">
    <source>
        <dbReference type="EMBL" id="NHN56603.1"/>
    </source>
</evidence>
<dbReference type="SUPFAM" id="SSF53807">
    <property type="entry name" value="Helical backbone' metal receptor"/>
    <property type="match status" value="1"/>
</dbReference>
<comment type="caution">
    <text evidence="7">The sequence shown here is derived from an EMBL/GenBank/DDBJ whole genome shotgun (WGS) entry which is preliminary data.</text>
</comment>
<dbReference type="InterPro" id="IPR002491">
    <property type="entry name" value="ABC_transptr_periplasmic_BD"/>
</dbReference>
<dbReference type="RefSeq" id="WP_166197271.1">
    <property type="nucleotide sequence ID" value="NZ_JAAOIV010000009.1"/>
</dbReference>
<dbReference type="PROSITE" id="PS51257">
    <property type="entry name" value="PROKAR_LIPOPROTEIN"/>
    <property type="match status" value="1"/>
</dbReference>
<dbReference type="PANTHER" id="PTHR30532">
    <property type="entry name" value="IRON III DICITRATE-BINDING PERIPLASMIC PROTEIN"/>
    <property type="match status" value="1"/>
</dbReference>
<evidence type="ECO:0000313" key="8">
    <source>
        <dbReference type="Proteomes" id="UP000744769"/>
    </source>
</evidence>
<proteinExistence type="inferred from homology"/>
<evidence type="ECO:0000256" key="1">
    <source>
        <dbReference type="ARBA" id="ARBA00004196"/>
    </source>
</evidence>
<sequence>MSLKSALPMLAVASLLAGCGSTATAVNQGGKSAGGQVTVTDGKGQRVTLNAPAKRIVTLEWAQTEDAITLGVQPVGVADVKGFGRWDSAAKISGQPIDVGLRATPSLEAIAKAKPDVIVGVEESVPANVLGRLKQIAPVVLLKGADASNPMGKMESNFRAVATLLGKQDKANTVLASMNSYLGTLRTKVQATPAGKRPYVLAYPNAQGNTVDFRMHATGSLPGAVAQRLGLVNAWKGKGDPVWGVGSSDLEGLSTLPANTTFLYWGSSESDPVKTVLPKSAAWTGLPFVKSGQVVRTADGVWLYGGPASVRQWADRLVADLATA</sequence>
<dbReference type="GO" id="GO:1901678">
    <property type="term" value="P:iron coordination entity transport"/>
    <property type="evidence" value="ECO:0007669"/>
    <property type="project" value="UniProtKB-ARBA"/>
</dbReference>
<evidence type="ECO:0000256" key="2">
    <source>
        <dbReference type="ARBA" id="ARBA00008814"/>
    </source>
</evidence>
<keyword evidence="3" id="KW-0813">Transport</keyword>
<protein>
    <submittedName>
        <fullName evidence="7">Iron-siderophore ABC transporter substrate-binding protein</fullName>
    </submittedName>
</protein>
<keyword evidence="8" id="KW-1185">Reference proteome</keyword>
<dbReference type="InterPro" id="IPR051313">
    <property type="entry name" value="Bact_iron-sidero_bind"/>
</dbReference>
<evidence type="ECO:0000256" key="4">
    <source>
        <dbReference type="ARBA" id="ARBA00022729"/>
    </source>
</evidence>
<feature type="signal peptide" evidence="5">
    <location>
        <begin position="1"/>
        <end position="25"/>
    </location>
</feature>
<evidence type="ECO:0000256" key="3">
    <source>
        <dbReference type="ARBA" id="ARBA00022448"/>
    </source>
</evidence>
<keyword evidence="4 5" id="KW-0732">Signal</keyword>
<organism evidence="7 8">
    <name type="scientific">Metallococcus carri</name>
    <dbReference type="NCBI Taxonomy" id="1656884"/>
    <lineage>
        <taxon>Bacteria</taxon>
        <taxon>Bacillati</taxon>
        <taxon>Actinomycetota</taxon>
        <taxon>Actinomycetes</taxon>
        <taxon>Micrococcales</taxon>
        <taxon>Dermacoccaceae</taxon>
        <taxon>Metallococcus</taxon>
    </lineage>
</organism>
<reference evidence="7" key="1">
    <citation type="submission" date="2020-03" db="EMBL/GenBank/DDBJ databases">
        <title>Draft sequencing of Calidifontibacter sp. DB0510.</title>
        <authorList>
            <person name="Kim D.-U."/>
        </authorList>
    </citation>
    <scope>NUCLEOTIDE SEQUENCE</scope>
    <source>
        <strain evidence="7">DB0510</strain>
    </source>
</reference>